<gene>
    <name evidence="1" type="ORF">BS47DRAFT_1338167</name>
</gene>
<evidence type="ECO:0000313" key="1">
    <source>
        <dbReference type="EMBL" id="KAF9518493.1"/>
    </source>
</evidence>
<comment type="caution">
    <text evidence="1">The sequence shown here is derived from an EMBL/GenBank/DDBJ whole genome shotgun (WGS) entry which is preliminary data.</text>
</comment>
<proteinExistence type="predicted"/>
<protein>
    <submittedName>
        <fullName evidence="1">Uncharacterized protein</fullName>
    </submittedName>
</protein>
<accession>A0A9P6B691</accession>
<organism evidence="1 2">
    <name type="scientific">Hydnum rufescens UP504</name>
    <dbReference type="NCBI Taxonomy" id="1448309"/>
    <lineage>
        <taxon>Eukaryota</taxon>
        <taxon>Fungi</taxon>
        <taxon>Dikarya</taxon>
        <taxon>Basidiomycota</taxon>
        <taxon>Agaricomycotina</taxon>
        <taxon>Agaricomycetes</taxon>
        <taxon>Cantharellales</taxon>
        <taxon>Hydnaceae</taxon>
        <taxon>Hydnum</taxon>
    </lineage>
</organism>
<sequence length="351" mass="38711">MTAYLDTKSIVRLGMTCFFLADVIGGSRIIWIRALLALECDQCMMPRTYLGLLSNMDTRAIRQLACCPYRLSQGIEGPPPQYAASLLPGGRWLLHTARGTGTNDGSRSRVSCSDLSMIAVVQPSVHFYLEHAAETWPTLCDVQSDFENHRVVAVVSYLGTFPIRHIEVLYVTWSVDSTADPMPIWSRVASLSVEITNIMPAMSTEGCILCIPLSDSGVVIFWDWSLGVWATAITLQAVSLNLSGGNAHLVLKIEWMASCGAPGSTPHICTLWTTQITVSMFLTFHKWFPPHSHVLLSSLNRSVFYNGTKPPVVPVNLECLPVTSHPIYDPLSFALLLRGASMILRIRRVCA</sequence>
<keyword evidence="2" id="KW-1185">Reference proteome</keyword>
<dbReference type="AlphaFoldDB" id="A0A9P6B691"/>
<dbReference type="Proteomes" id="UP000886523">
    <property type="component" value="Unassembled WGS sequence"/>
</dbReference>
<dbReference type="EMBL" id="MU128924">
    <property type="protein sequence ID" value="KAF9518493.1"/>
    <property type="molecule type" value="Genomic_DNA"/>
</dbReference>
<evidence type="ECO:0000313" key="2">
    <source>
        <dbReference type="Proteomes" id="UP000886523"/>
    </source>
</evidence>
<reference evidence="1" key="1">
    <citation type="journal article" date="2020" name="Nat. Commun.">
        <title>Large-scale genome sequencing of mycorrhizal fungi provides insights into the early evolution of symbiotic traits.</title>
        <authorList>
            <person name="Miyauchi S."/>
            <person name="Kiss E."/>
            <person name="Kuo A."/>
            <person name="Drula E."/>
            <person name="Kohler A."/>
            <person name="Sanchez-Garcia M."/>
            <person name="Morin E."/>
            <person name="Andreopoulos B."/>
            <person name="Barry K.W."/>
            <person name="Bonito G."/>
            <person name="Buee M."/>
            <person name="Carver A."/>
            <person name="Chen C."/>
            <person name="Cichocki N."/>
            <person name="Clum A."/>
            <person name="Culley D."/>
            <person name="Crous P.W."/>
            <person name="Fauchery L."/>
            <person name="Girlanda M."/>
            <person name="Hayes R.D."/>
            <person name="Keri Z."/>
            <person name="LaButti K."/>
            <person name="Lipzen A."/>
            <person name="Lombard V."/>
            <person name="Magnuson J."/>
            <person name="Maillard F."/>
            <person name="Murat C."/>
            <person name="Nolan M."/>
            <person name="Ohm R.A."/>
            <person name="Pangilinan J."/>
            <person name="Pereira M.F."/>
            <person name="Perotto S."/>
            <person name="Peter M."/>
            <person name="Pfister S."/>
            <person name="Riley R."/>
            <person name="Sitrit Y."/>
            <person name="Stielow J.B."/>
            <person name="Szollosi G."/>
            <person name="Zifcakova L."/>
            <person name="Stursova M."/>
            <person name="Spatafora J.W."/>
            <person name="Tedersoo L."/>
            <person name="Vaario L.M."/>
            <person name="Yamada A."/>
            <person name="Yan M."/>
            <person name="Wang P."/>
            <person name="Xu J."/>
            <person name="Bruns T."/>
            <person name="Baldrian P."/>
            <person name="Vilgalys R."/>
            <person name="Dunand C."/>
            <person name="Henrissat B."/>
            <person name="Grigoriev I.V."/>
            <person name="Hibbett D."/>
            <person name="Nagy L.G."/>
            <person name="Martin F.M."/>
        </authorList>
    </citation>
    <scope>NUCLEOTIDE SEQUENCE</scope>
    <source>
        <strain evidence="1">UP504</strain>
    </source>
</reference>
<name>A0A9P6B691_9AGAM</name>